<feature type="domain" description="Ig-like" evidence="6">
    <location>
        <begin position="157"/>
        <end position="237"/>
    </location>
</feature>
<dbReference type="SMART" id="SM00408">
    <property type="entry name" value="IGc2"/>
    <property type="match status" value="1"/>
</dbReference>
<evidence type="ECO:0000256" key="4">
    <source>
        <dbReference type="ARBA" id="ARBA00038222"/>
    </source>
</evidence>
<dbReference type="InterPro" id="IPR003599">
    <property type="entry name" value="Ig_sub"/>
</dbReference>
<keyword evidence="8" id="KW-1185">Reference proteome</keyword>
<dbReference type="InterPro" id="IPR013783">
    <property type="entry name" value="Ig-like_fold"/>
</dbReference>
<dbReference type="InterPro" id="IPR013106">
    <property type="entry name" value="Ig_V-set"/>
</dbReference>
<dbReference type="PANTHER" id="PTHR44427">
    <property type="entry name" value="CARCINOEMBRYONIC ANTIGEN-RELATED CELL ADHESION MOLECULE 19"/>
    <property type="match status" value="1"/>
</dbReference>
<dbReference type="InterPro" id="IPR036179">
    <property type="entry name" value="Ig-like_dom_sf"/>
</dbReference>
<organism evidence="7 8">
    <name type="scientific">Terrapene triunguis</name>
    <name type="common">Three-toed box turtle</name>
    <dbReference type="NCBI Taxonomy" id="2587831"/>
    <lineage>
        <taxon>Eukaryota</taxon>
        <taxon>Metazoa</taxon>
        <taxon>Chordata</taxon>
        <taxon>Craniata</taxon>
        <taxon>Vertebrata</taxon>
        <taxon>Euteleostomi</taxon>
        <taxon>Archelosauria</taxon>
        <taxon>Testudinata</taxon>
        <taxon>Testudines</taxon>
        <taxon>Cryptodira</taxon>
        <taxon>Durocryptodira</taxon>
        <taxon>Testudinoidea</taxon>
        <taxon>Emydidae</taxon>
        <taxon>Terrapene</taxon>
    </lineage>
</organism>
<evidence type="ECO:0000313" key="7">
    <source>
        <dbReference type="Ensembl" id="ENSTMTP00000015105.1"/>
    </source>
</evidence>
<evidence type="ECO:0000313" key="8">
    <source>
        <dbReference type="Proteomes" id="UP000472274"/>
    </source>
</evidence>
<accession>A0A674J1L8</accession>
<dbReference type="SMART" id="SM00409">
    <property type="entry name" value="IG"/>
    <property type="match status" value="2"/>
</dbReference>
<dbReference type="SUPFAM" id="SSF48726">
    <property type="entry name" value="Immunoglobulin"/>
    <property type="match status" value="2"/>
</dbReference>
<dbReference type="InterPro" id="IPR050831">
    <property type="entry name" value="CEA_cell_adhesion"/>
</dbReference>
<evidence type="ECO:0000256" key="5">
    <source>
        <dbReference type="SAM" id="MobiDB-lite"/>
    </source>
</evidence>
<dbReference type="Gene3D" id="2.60.40.10">
    <property type="entry name" value="Immunoglobulins"/>
    <property type="match status" value="2"/>
</dbReference>
<dbReference type="Pfam" id="PF13927">
    <property type="entry name" value="Ig_3"/>
    <property type="match status" value="1"/>
</dbReference>
<dbReference type="PROSITE" id="PS50835">
    <property type="entry name" value="IG_LIKE"/>
    <property type="match status" value="1"/>
</dbReference>
<reference evidence="7" key="1">
    <citation type="submission" date="2025-08" db="UniProtKB">
        <authorList>
            <consortium name="Ensembl"/>
        </authorList>
    </citation>
    <scope>IDENTIFICATION</scope>
</reference>
<reference evidence="7" key="2">
    <citation type="submission" date="2025-09" db="UniProtKB">
        <authorList>
            <consortium name="Ensembl"/>
        </authorList>
    </citation>
    <scope>IDENTIFICATION</scope>
</reference>
<evidence type="ECO:0000259" key="6">
    <source>
        <dbReference type="PROSITE" id="PS50835"/>
    </source>
</evidence>
<evidence type="ECO:0000256" key="2">
    <source>
        <dbReference type="ARBA" id="ARBA00023180"/>
    </source>
</evidence>
<evidence type="ECO:0000256" key="1">
    <source>
        <dbReference type="ARBA" id="ARBA00022729"/>
    </source>
</evidence>
<sequence length="328" mass="35557">MPRSRFFGGNSAAGPLLPEGLRDPLPNCRRRPGRAAPGTCLLRWLPIVLTPRSPEVGGDVSLAPQNLPQDVLVCSWYRSATTHESSRILTYYPPPAPDQIPGPAHTGRETAGPGCTLHIAGLTLSDTGNYTVLIQSRTGTNPVRSIRNGTFTLTYGPDSARIDLPGPIALTLRSPLNLTCVSDSVPAPSYRWVLNGTDTNETRIILTFNPTTWAQQGTYKCRAHNPITNRTAWGSVAVWQRAADTGIPGLAPMPQCGARGCWAAGSRVGGLWLNRLIQPPPSLLQMPLVQLSLAVVCIFSPWCLHFTLSGWGWRLIPLSMQTSFTHLN</sequence>
<dbReference type="Proteomes" id="UP000472274">
    <property type="component" value="Unplaced"/>
</dbReference>
<comment type="similarity">
    <text evidence="4">Belongs to the immunoglobulin superfamily. CEA family.</text>
</comment>
<dbReference type="Ensembl" id="ENSTMTT00000015644.1">
    <property type="protein sequence ID" value="ENSTMTP00000015105.1"/>
    <property type="gene ID" value="ENSTMTG00000010891.1"/>
</dbReference>
<protein>
    <recommendedName>
        <fullName evidence="6">Ig-like domain-containing protein</fullName>
    </recommendedName>
</protein>
<name>A0A674J1L8_9SAUR</name>
<dbReference type="InterPro" id="IPR003598">
    <property type="entry name" value="Ig_sub2"/>
</dbReference>
<dbReference type="CDD" id="cd00096">
    <property type="entry name" value="Ig"/>
    <property type="match status" value="1"/>
</dbReference>
<keyword evidence="1" id="KW-0732">Signal</keyword>
<dbReference type="Pfam" id="PF07686">
    <property type="entry name" value="V-set"/>
    <property type="match status" value="1"/>
</dbReference>
<feature type="region of interest" description="Disordered" evidence="5">
    <location>
        <begin position="1"/>
        <end position="30"/>
    </location>
</feature>
<evidence type="ECO:0000256" key="3">
    <source>
        <dbReference type="ARBA" id="ARBA00023319"/>
    </source>
</evidence>
<dbReference type="GeneTree" id="ENSGT01100000263479"/>
<keyword evidence="2" id="KW-0325">Glycoprotein</keyword>
<keyword evidence="3" id="KW-0393">Immunoglobulin domain</keyword>
<dbReference type="PANTHER" id="PTHR44427:SF1">
    <property type="entry name" value="CARCINOEMBRYONIC ANTIGEN-RELATED CELL ADHESION MOLECULE 1"/>
    <property type="match status" value="1"/>
</dbReference>
<proteinExistence type="inferred from homology"/>
<dbReference type="AlphaFoldDB" id="A0A674J1L8"/>
<dbReference type="InterPro" id="IPR007110">
    <property type="entry name" value="Ig-like_dom"/>
</dbReference>